<organism evidence="2">
    <name type="scientific">Oryzias latipes</name>
    <name type="common">Japanese rice fish</name>
    <name type="synonym">Japanese killifish</name>
    <dbReference type="NCBI Taxonomy" id="8090"/>
    <lineage>
        <taxon>Eukaryota</taxon>
        <taxon>Metazoa</taxon>
        <taxon>Chordata</taxon>
        <taxon>Craniata</taxon>
        <taxon>Vertebrata</taxon>
        <taxon>Euteleostomi</taxon>
        <taxon>Actinopterygii</taxon>
        <taxon>Neopterygii</taxon>
        <taxon>Teleostei</taxon>
        <taxon>Neoteleostei</taxon>
        <taxon>Acanthomorphata</taxon>
        <taxon>Ovalentaria</taxon>
        <taxon>Atherinomorphae</taxon>
        <taxon>Beloniformes</taxon>
        <taxon>Adrianichthyidae</taxon>
        <taxon>Oryziinae</taxon>
        <taxon>Oryzias</taxon>
    </lineage>
</organism>
<feature type="compositionally biased region" description="Basic and acidic residues" evidence="1">
    <location>
        <begin position="105"/>
        <end position="126"/>
    </location>
</feature>
<gene>
    <name evidence="2" type="primary">ORF75</name>
</gene>
<name>A0A286P9X2_ORYLA</name>
<sequence length="268" mass="30875">MDPPKFEDKEETIRSMLSTRFGSYRVVFKQAACDVWVRGRDCTVQYQVRKRPDGAGWYAYSKSESRILGESAEDVIKLCVKDTISEQDEREDEVVGKEDNEDENEASRHDYEVIRKLLEREKDSRPQGETIPDVGDYRRAGGWLNSGRRCEDGDRSTEDDESGDERDRLRESFGNLRLGATDRVKVQHRHAARPVSPSLANWDLDPSERRWPGFPPPVRRDLKPVERLFARGIRSIYCGDEEVTDSKGPSEYDSEEDGYAWGCRDNKS</sequence>
<feature type="region of interest" description="Disordered" evidence="1">
    <location>
        <begin position="241"/>
        <end position="268"/>
    </location>
</feature>
<reference evidence="2" key="1">
    <citation type="journal article" date="2017" name="Nat. Commun.">
        <title>Complete fusion of a transposon and herpesvirus created the Teratorn mobile element in medaka fish.</title>
        <authorList>
            <person name="Inoue Y."/>
            <person name="Saga T."/>
            <person name="Aikawa T."/>
            <person name="Kumagai M."/>
            <person name="Shimada A."/>
            <person name="Kawaguchi Y."/>
            <person name="Naruse K."/>
            <person name="Morishita S."/>
            <person name="Koga A."/>
            <person name="Takeda H."/>
        </authorList>
    </citation>
    <scope>NUCLEOTIDE SEQUENCE</scope>
</reference>
<accession>A0A286P9X2</accession>
<dbReference type="AlphaFoldDB" id="A0A286P9X2"/>
<proteinExistence type="predicted"/>
<protein>
    <submittedName>
        <fullName evidence="2">Uncharacterized protein</fullName>
    </submittedName>
</protein>
<evidence type="ECO:0000313" key="2">
    <source>
        <dbReference type="EMBL" id="BBA49233.1"/>
    </source>
</evidence>
<dbReference type="EMBL" id="LC199500">
    <property type="protein sequence ID" value="BBA49233.1"/>
    <property type="molecule type" value="Genomic_DNA"/>
</dbReference>
<evidence type="ECO:0000256" key="1">
    <source>
        <dbReference type="SAM" id="MobiDB-lite"/>
    </source>
</evidence>
<feature type="region of interest" description="Disordered" evidence="1">
    <location>
        <begin position="87"/>
        <end position="217"/>
    </location>
</feature>